<dbReference type="Gene3D" id="1.10.4160.10">
    <property type="entry name" value="Hydantoin permease"/>
    <property type="match status" value="1"/>
</dbReference>
<keyword evidence="8" id="KW-1185">Reference proteome</keyword>
<accession>A0A642V0D3</accession>
<dbReference type="Pfam" id="PF02133">
    <property type="entry name" value="Transp_cyt_pur"/>
    <property type="match status" value="1"/>
</dbReference>
<dbReference type="InterPro" id="IPR012681">
    <property type="entry name" value="NCS1"/>
</dbReference>
<dbReference type="AlphaFoldDB" id="A0A642V0D3"/>
<evidence type="ECO:0000256" key="6">
    <source>
        <dbReference type="SAM" id="Phobius"/>
    </source>
</evidence>
<comment type="subcellular location">
    <subcellularLocation>
        <location evidence="1">Membrane</location>
        <topology evidence="1">Multi-pass membrane protein</topology>
    </subcellularLocation>
</comment>
<evidence type="ECO:0000256" key="3">
    <source>
        <dbReference type="ARBA" id="ARBA00022692"/>
    </source>
</evidence>
<dbReference type="NCBIfam" id="TIGR00800">
    <property type="entry name" value="ncs1"/>
    <property type="match status" value="1"/>
</dbReference>
<feature type="transmembrane region" description="Helical" evidence="6">
    <location>
        <begin position="398"/>
        <end position="417"/>
    </location>
</feature>
<feature type="transmembrane region" description="Helical" evidence="6">
    <location>
        <begin position="198"/>
        <end position="218"/>
    </location>
</feature>
<gene>
    <name evidence="7" type="ORF">TRICI_004674</name>
</gene>
<dbReference type="Proteomes" id="UP000761534">
    <property type="component" value="Unassembled WGS sequence"/>
</dbReference>
<feature type="transmembrane region" description="Helical" evidence="6">
    <location>
        <begin position="278"/>
        <end position="303"/>
    </location>
</feature>
<dbReference type="GO" id="GO:0015205">
    <property type="term" value="F:nucleobase transmembrane transporter activity"/>
    <property type="evidence" value="ECO:0007669"/>
    <property type="project" value="TreeGrafter"/>
</dbReference>
<dbReference type="FunFam" id="1.10.4160.10:FF:000001">
    <property type="entry name" value="Uracil permease, putative"/>
    <property type="match status" value="1"/>
</dbReference>
<evidence type="ECO:0000256" key="4">
    <source>
        <dbReference type="ARBA" id="ARBA00022989"/>
    </source>
</evidence>
<feature type="transmembrane region" description="Helical" evidence="6">
    <location>
        <begin position="81"/>
        <end position="106"/>
    </location>
</feature>
<feature type="transmembrane region" description="Helical" evidence="6">
    <location>
        <begin position="127"/>
        <end position="153"/>
    </location>
</feature>
<dbReference type="InterPro" id="IPR045225">
    <property type="entry name" value="Uracil/uridine/allantoin_perm"/>
</dbReference>
<dbReference type="InterPro" id="IPR001248">
    <property type="entry name" value="Pur-cyt_permease"/>
</dbReference>
<feature type="transmembrane region" description="Helical" evidence="6">
    <location>
        <begin position="478"/>
        <end position="498"/>
    </location>
</feature>
<feature type="transmembrane region" description="Helical" evidence="6">
    <location>
        <begin position="447"/>
        <end position="466"/>
    </location>
</feature>
<dbReference type="VEuPathDB" id="FungiDB:TRICI_004674"/>
<name>A0A642V0D3_9ASCO</name>
<dbReference type="OrthoDB" id="2018619at2759"/>
<sequence length="552" mass="62272">MGRRLQWLHKKIQTEHDPNLTSTQIFLQNEDLKPVEPERRKWGWGNFIAFWISDAFNISTWEIASSSIQMGLSWWQAWLTVWIGYFLAGCFVALLGRVGAVYHISFPVACRTSFGMYGSYWPILNRVVLAFVWFGVQAWLGGQCVQLMLQSIWPQAPDMPNGMKGSDTTTFEYLSFFLWWLCVLPLLWFPVHQIRHLFTVKSYLVPFAGFGFLIWAVKKAGGIGPVAKQPNTVYGSELGWAFVRSTLNCMANFAVLIMNNPDFSRFAKRPSAAIWPQIISIPFSFAITSFIGIIVSSASTVLYDETIWNPLDVLQKFLEGNNSGARAGVFFIATVFAISQAGCNIAANSVSAGTNLSALLPKYMNIRRGSYLCALVGFAMCPWKLMTSSNKFTTYLSSYTVFLSSIAGVMAADYFLVRKGKVLMDDVYSVSPTSAYMFKWGVSWRAYTSYICGILINIVGFAGSVGATVPEDAMKVYYLNYFGGFFVAVVVYCLLCWWKPIPGCNEKFSEEDAYIYFEREDKIEDEEAVTTERDDVSKNKVHEVISRIKSKF</sequence>
<evidence type="ECO:0000256" key="5">
    <source>
        <dbReference type="ARBA" id="ARBA00023136"/>
    </source>
</evidence>
<dbReference type="PANTHER" id="PTHR30618">
    <property type="entry name" value="NCS1 FAMILY PURINE/PYRIMIDINE TRANSPORTER"/>
    <property type="match status" value="1"/>
</dbReference>
<evidence type="ECO:0000256" key="2">
    <source>
        <dbReference type="ARBA" id="ARBA00008974"/>
    </source>
</evidence>
<organism evidence="7 8">
    <name type="scientific">Trichomonascus ciferrii</name>
    <dbReference type="NCBI Taxonomy" id="44093"/>
    <lineage>
        <taxon>Eukaryota</taxon>
        <taxon>Fungi</taxon>
        <taxon>Dikarya</taxon>
        <taxon>Ascomycota</taxon>
        <taxon>Saccharomycotina</taxon>
        <taxon>Dipodascomycetes</taxon>
        <taxon>Dipodascales</taxon>
        <taxon>Trichomonascaceae</taxon>
        <taxon>Trichomonascus</taxon>
        <taxon>Trichomonascus ciferrii complex</taxon>
    </lineage>
</organism>
<evidence type="ECO:0008006" key="9">
    <source>
        <dbReference type="Google" id="ProtNLM"/>
    </source>
</evidence>
<comment type="caution">
    <text evidence="7">The sequence shown here is derived from an EMBL/GenBank/DDBJ whole genome shotgun (WGS) entry which is preliminary data.</text>
</comment>
<keyword evidence="5 6" id="KW-0472">Membrane</keyword>
<evidence type="ECO:0000256" key="1">
    <source>
        <dbReference type="ARBA" id="ARBA00004141"/>
    </source>
</evidence>
<feature type="transmembrane region" description="Helical" evidence="6">
    <location>
        <begin position="42"/>
        <end position="61"/>
    </location>
</feature>
<dbReference type="EMBL" id="SWFS01000353">
    <property type="protein sequence ID" value="KAA8908974.1"/>
    <property type="molecule type" value="Genomic_DNA"/>
</dbReference>
<keyword evidence="4 6" id="KW-1133">Transmembrane helix</keyword>
<dbReference type="PANTHER" id="PTHR30618:SF2">
    <property type="entry name" value="ALLANTOIN PERMEASE-RELATED"/>
    <property type="match status" value="1"/>
</dbReference>
<protein>
    <recommendedName>
        <fullName evidence="9">Uracil permease</fullName>
    </recommendedName>
</protein>
<dbReference type="GO" id="GO:0005886">
    <property type="term" value="C:plasma membrane"/>
    <property type="evidence" value="ECO:0007669"/>
    <property type="project" value="TreeGrafter"/>
</dbReference>
<evidence type="ECO:0000313" key="7">
    <source>
        <dbReference type="EMBL" id="KAA8908974.1"/>
    </source>
</evidence>
<keyword evidence="3 6" id="KW-0812">Transmembrane</keyword>
<proteinExistence type="inferred from homology"/>
<feature type="transmembrane region" description="Helical" evidence="6">
    <location>
        <begin position="173"/>
        <end position="191"/>
    </location>
</feature>
<reference evidence="7" key="1">
    <citation type="journal article" date="2019" name="G3 (Bethesda)">
        <title>Genome Assemblies of Two Rare Opportunistic Yeast Pathogens: Diutina rugosa (syn. Candida rugosa) and Trichomonascus ciferrii (syn. Candida ciferrii).</title>
        <authorList>
            <person name="Mixao V."/>
            <person name="Saus E."/>
            <person name="Hansen A.P."/>
            <person name="Lass-Florl C."/>
            <person name="Gabaldon T."/>
        </authorList>
    </citation>
    <scope>NUCLEOTIDE SEQUENCE</scope>
    <source>
        <strain evidence="7">CBS 4856</strain>
    </source>
</reference>
<comment type="similarity">
    <text evidence="2">Belongs to the purine-cytosine permease (2.A.39) family.</text>
</comment>
<dbReference type="CDD" id="cd11482">
    <property type="entry name" value="SLC-NCS1sbd_NRT1-like"/>
    <property type="match status" value="1"/>
</dbReference>
<evidence type="ECO:0000313" key="8">
    <source>
        <dbReference type="Proteomes" id="UP000761534"/>
    </source>
</evidence>